<keyword evidence="2 7" id="KW-0645">Protease</keyword>
<dbReference type="InterPro" id="IPR036764">
    <property type="entry name" value="Peptidase_Prp_sf"/>
</dbReference>
<keyword evidence="3" id="KW-0378">Hydrolase</keyword>
<evidence type="ECO:0000256" key="3">
    <source>
        <dbReference type="ARBA" id="ARBA00022801"/>
    </source>
</evidence>
<keyword evidence="8" id="KW-1185">Reference proteome</keyword>
<dbReference type="EMBL" id="QWVS01000009">
    <property type="protein sequence ID" value="RID88183.1"/>
    <property type="molecule type" value="Genomic_DNA"/>
</dbReference>
<dbReference type="Gene3D" id="3.30.70.1490">
    <property type="entry name" value="Cysteine protease Prp"/>
    <property type="match status" value="1"/>
</dbReference>
<gene>
    <name evidence="7" type="ORF">D1953_04840</name>
</gene>
<evidence type="ECO:0000313" key="7">
    <source>
        <dbReference type="EMBL" id="RID88183.1"/>
    </source>
</evidence>
<accession>A0A398BLD9</accession>
<dbReference type="InterPro" id="IPR007422">
    <property type="entry name" value="Peptidase_Prp"/>
</dbReference>
<proteinExistence type="inferred from homology"/>
<dbReference type="RefSeq" id="WP_119116035.1">
    <property type="nucleotide sequence ID" value="NZ_QWVS01000009.1"/>
</dbReference>
<evidence type="ECO:0000313" key="8">
    <source>
        <dbReference type="Proteomes" id="UP000266016"/>
    </source>
</evidence>
<dbReference type="Pfam" id="PF04327">
    <property type="entry name" value="Peptidase_Prp"/>
    <property type="match status" value="1"/>
</dbReference>
<dbReference type="Proteomes" id="UP000266016">
    <property type="component" value="Unassembled WGS sequence"/>
</dbReference>
<evidence type="ECO:0000256" key="2">
    <source>
        <dbReference type="ARBA" id="ARBA00022670"/>
    </source>
</evidence>
<dbReference type="GO" id="GO:0042254">
    <property type="term" value="P:ribosome biogenesis"/>
    <property type="evidence" value="ECO:0007669"/>
    <property type="project" value="UniProtKB-KW"/>
</dbReference>
<comment type="caution">
    <text evidence="7">The sequence shown here is derived from an EMBL/GenBank/DDBJ whole genome shotgun (WGS) entry which is preliminary data.</text>
</comment>
<evidence type="ECO:0000256" key="5">
    <source>
        <dbReference type="ARBA" id="ARBA00044503"/>
    </source>
</evidence>
<dbReference type="PANTHER" id="PTHR39178:SF1">
    <property type="entry name" value="RIBOSOMAL-PROCESSING CYSTEINE PROTEASE PRP"/>
    <property type="match status" value="1"/>
</dbReference>
<protein>
    <recommendedName>
        <fullName evidence="6">Ribosomal processing cysteine protease Prp</fullName>
    </recommendedName>
</protein>
<evidence type="ECO:0000256" key="6">
    <source>
        <dbReference type="ARBA" id="ARBA00044538"/>
    </source>
</evidence>
<organism evidence="7 8">
    <name type="scientific">Peribacillus asahii</name>
    <dbReference type="NCBI Taxonomy" id="228899"/>
    <lineage>
        <taxon>Bacteria</taxon>
        <taxon>Bacillati</taxon>
        <taxon>Bacillota</taxon>
        <taxon>Bacilli</taxon>
        <taxon>Bacillales</taxon>
        <taxon>Bacillaceae</taxon>
        <taxon>Peribacillus</taxon>
    </lineage>
</organism>
<keyword evidence="1" id="KW-0690">Ribosome biogenesis</keyword>
<comment type="similarity">
    <text evidence="5">Belongs to the Prp family.</text>
</comment>
<name>A0A398BLD9_9BACI</name>
<dbReference type="PANTHER" id="PTHR39178">
    <property type="entry name" value="HYPOTHETICAL RIBOSOME-ASSOCIATED PROTEIN"/>
    <property type="match status" value="1"/>
</dbReference>
<evidence type="ECO:0000256" key="1">
    <source>
        <dbReference type="ARBA" id="ARBA00022517"/>
    </source>
</evidence>
<evidence type="ECO:0000256" key="4">
    <source>
        <dbReference type="ARBA" id="ARBA00022807"/>
    </source>
</evidence>
<dbReference type="AlphaFoldDB" id="A0A398BLD9"/>
<dbReference type="SUPFAM" id="SSF118010">
    <property type="entry name" value="TM1457-like"/>
    <property type="match status" value="1"/>
</dbReference>
<dbReference type="NCBIfam" id="NF011126">
    <property type="entry name" value="PRK14553.1-6"/>
    <property type="match status" value="1"/>
</dbReference>
<dbReference type="GO" id="GO:0008234">
    <property type="term" value="F:cysteine-type peptidase activity"/>
    <property type="evidence" value="ECO:0007669"/>
    <property type="project" value="UniProtKB-KW"/>
</dbReference>
<dbReference type="CDD" id="cd16332">
    <property type="entry name" value="Prp-like"/>
    <property type="match status" value="1"/>
</dbReference>
<reference evidence="7 8" key="1">
    <citation type="submission" date="2018-08" db="EMBL/GenBank/DDBJ databases">
        <title>Bacillus jemisoniae sp. nov., Bacillus chryseoplanitiae sp. nov., Bacillus resnikiae sp. nov., and Bacillus frankliniae sp. nov., isolated from Viking spacecraft and associated surfaces.</title>
        <authorList>
            <person name="Seuylemezian A."/>
            <person name="Vaishampayan P."/>
        </authorList>
    </citation>
    <scope>NUCLEOTIDE SEQUENCE [LARGE SCALE GENOMIC DNA]</scope>
    <source>
        <strain evidence="7 8">MA001</strain>
    </source>
</reference>
<keyword evidence="4" id="KW-0788">Thiol protease</keyword>
<sequence length="110" mass="11974">MIKVTFNAPGERITSFTMSGHADFAKKGSDIVCAGASTVSFGMVNAIMSLTDVEPEVELGKDGGYLRCVIPENLSKESEEKVQLLLNALLISLQTLERDYGKYIKITLSK</sequence>
<dbReference type="GO" id="GO:0006508">
    <property type="term" value="P:proteolysis"/>
    <property type="evidence" value="ECO:0007669"/>
    <property type="project" value="UniProtKB-KW"/>
</dbReference>